<dbReference type="AlphaFoldDB" id="A0A0G0SS22"/>
<reference evidence="1 2" key="1">
    <citation type="journal article" date="2015" name="Nature">
        <title>rRNA introns, odd ribosomes, and small enigmatic genomes across a large radiation of phyla.</title>
        <authorList>
            <person name="Brown C.T."/>
            <person name="Hug L.A."/>
            <person name="Thomas B.C."/>
            <person name="Sharon I."/>
            <person name="Castelle C.J."/>
            <person name="Singh A."/>
            <person name="Wilkins M.J."/>
            <person name="Williams K.H."/>
            <person name="Banfield J.F."/>
        </authorList>
    </citation>
    <scope>NUCLEOTIDE SEQUENCE [LARGE SCALE GENOMIC DNA]</scope>
</reference>
<dbReference type="Proteomes" id="UP000034793">
    <property type="component" value="Unassembled WGS sequence"/>
</dbReference>
<organism evidence="1 2">
    <name type="scientific">Candidatus Woesebacteria bacterium GW2011_GWA1_39_8</name>
    <dbReference type="NCBI Taxonomy" id="1618552"/>
    <lineage>
        <taxon>Bacteria</taxon>
        <taxon>Candidatus Woeseibacteriota</taxon>
    </lineage>
</organism>
<comment type="caution">
    <text evidence="1">The sequence shown here is derived from an EMBL/GenBank/DDBJ whole genome shotgun (WGS) entry which is preliminary data.</text>
</comment>
<evidence type="ECO:0000313" key="1">
    <source>
        <dbReference type="EMBL" id="KKR28417.1"/>
    </source>
</evidence>
<accession>A0A0G0SS22</accession>
<proteinExistence type="predicted"/>
<sequence>GNFSLIAPRELTIEALEERFAKYPNGTPLDKTGELGKERTEKRLGLTRRKKFEFFTVCPIIQFSHDYGTEEIQRSHRKRMAVMRAHEIPYYDGKIDTLKASELVKKFK</sequence>
<dbReference type="EMBL" id="LBXL01000050">
    <property type="protein sequence ID" value="KKR28417.1"/>
    <property type="molecule type" value="Genomic_DNA"/>
</dbReference>
<feature type="non-terminal residue" evidence="1">
    <location>
        <position position="1"/>
    </location>
</feature>
<evidence type="ECO:0000313" key="2">
    <source>
        <dbReference type="Proteomes" id="UP000034793"/>
    </source>
</evidence>
<gene>
    <name evidence="1" type="ORF">UT61_C0050G0001</name>
</gene>
<name>A0A0G0SS22_9BACT</name>
<protein>
    <submittedName>
        <fullName evidence="1">Uncharacterized protein</fullName>
    </submittedName>
</protein>